<organism evidence="2 3">
    <name type="scientific">Panagrolaimus davidi</name>
    <dbReference type="NCBI Taxonomy" id="227884"/>
    <lineage>
        <taxon>Eukaryota</taxon>
        <taxon>Metazoa</taxon>
        <taxon>Ecdysozoa</taxon>
        <taxon>Nematoda</taxon>
        <taxon>Chromadorea</taxon>
        <taxon>Rhabditida</taxon>
        <taxon>Tylenchina</taxon>
        <taxon>Panagrolaimomorpha</taxon>
        <taxon>Panagrolaimoidea</taxon>
        <taxon>Panagrolaimidae</taxon>
        <taxon>Panagrolaimus</taxon>
    </lineage>
</organism>
<evidence type="ECO:0000256" key="1">
    <source>
        <dbReference type="SAM" id="MobiDB-lite"/>
    </source>
</evidence>
<dbReference type="AlphaFoldDB" id="A0A914R3R8"/>
<evidence type="ECO:0000313" key="3">
    <source>
        <dbReference type="WBParaSite" id="PDA_v2.g9233.t1"/>
    </source>
</evidence>
<dbReference type="WBParaSite" id="PDA_v2.g9233.t1">
    <property type="protein sequence ID" value="PDA_v2.g9233.t1"/>
    <property type="gene ID" value="PDA_v2.g9233"/>
</dbReference>
<protein>
    <submittedName>
        <fullName evidence="3">Uncharacterized protein</fullName>
    </submittedName>
</protein>
<feature type="region of interest" description="Disordered" evidence="1">
    <location>
        <begin position="83"/>
        <end position="105"/>
    </location>
</feature>
<keyword evidence="2" id="KW-1185">Reference proteome</keyword>
<reference evidence="3" key="1">
    <citation type="submission" date="2022-11" db="UniProtKB">
        <authorList>
            <consortium name="WormBaseParasite"/>
        </authorList>
    </citation>
    <scope>IDENTIFICATION</scope>
</reference>
<accession>A0A914R3R8</accession>
<name>A0A914R3R8_9BILA</name>
<proteinExistence type="predicted"/>
<evidence type="ECO:0000313" key="2">
    <source>
        <dbReference type="Proteomes" id="UP000887578"/>
    </source>
</evidence>
<dbReference type="Proteomes" id="UP000887578">
    <property type="component" value="Unplaced"/>
</dbReference>
<sequence length="114" mass="12533">MEQNSVLKRLLKPQPQIISSPTNNNNTVNLISKLSIQSLSKADSPTKSNILGHTKKSAFHPTTVSVPLRKSTGTEISITNGRRTEVAEEEVTDPQIPPVPPGLFTPEQMEFIMK</sequence>